<organism evidence="2 3">
    <name type="scientific">Pendulispora rubella</name>
    <dbReference type="NCBI Taxonomy" id="2741070"/>
    <lineage>
        <taxon>Bacteria</taxon>
        <taxon>Pseudomonadati</taxon>
        <taxon>Myxococcota</taxon>
        <taxon>Myxococcia</taxon>
        <taxon>Myxococcales</taxon>
        <taxon>Sorangiineae</taxon>
        <taxon>Pendulisporaceae</taxon>
        <taxon>Pendulispora</taxon>
    </lineage>
</organism>
<gene>
    <name evidence="2" type="ORF">LVJ94_35085</name>
</gene>
<dbReference type="Proteomes" id="UP001374803">
    <property type="component" value="Chromosome"/>
</dbReference>
<dbReference type="EMBL" id="CP089983">
    <property type="protein sequence ID" value="WXB02127.1"/>
    <property type="molecule type" value="Genomic_DNA"/>
</dbReference>
<protein>
    <submittedName>
        <fullName evidence="2">Uncharacterized protein</fullName>
    </submittedName>
</protein>
<reference evidence="2" key="1">
    <citation type="submission" date="2021-12" db="EMBL/GenBank/DDBJ databases">
        <title>Discovery of the Pendulisporaceae a myxobacterial family with distinct sporulation behavior and unique specialized metabolism.</title>
        <authorList>
            <person name="Garcia R."/>
            <person name="Popoff A."/>
            <person name="Bader C.D."/>
            <person name="Loehr J."/>
            <person name="Walesch S."/>
            <person name="Walt C."/>
            <person name="Boldt J."/>
            <person name="Bunk B."/>
            <person name="Haeckl F.J.F.P.J."/>
            <person name="Gunesch A.P."/>
            <person name="Birkelbach J."/>
            <person name="Nuebel U."/>
            <person name="Pietschmann T."/>
            <person name="Bach T."/>
            <person name="Mueller R."/>
        </authorList>
    </citation>
    <scope>NUCLEOTIDE SEQUENCE</scope>
    <source>
        <strain evidence="2">MSr11367</strain>
    </source>
</reference>
<evidence type="ECO:0000256" key="1">
    <source>
        <dbReference type="SAM" id="MobiDB-lite"/>
    </source>
</evidence>
<dbReference type="RefSeq" id="WP_394831754.1">
    <property type="nucleotide sequence ID" value="NZ_CP089929.1"/>
</dbReference>
<accession>A0ABZ2L0K6</accession>
<evidence type="ECO:0000313" key="3">
    <source>
        <dbReference type="Proteomes" id="UP001374803"/>
    </source>
</evidence>
<sequence>MGKKAFTMDVTVAVLALKYDLTQSVSAKGLDDGYAVPFVPKLSQVNSAPSDTAPGPIYFTRDWNFPRDCFIEAKHVLKYLDDAKFTHVAAIESDAKSRTFPDDAGKPQSFENAELEYSYVTNCLSQIGPSATVSKARSSSLKQRKAQLEKLFTSLIQQIDAASGPLKQAADKLRECRANFQKLRDCIDRPDPDLANEWMNQELDNAFHQRNELSPQAKDEVVLNYYNGPRDQLITVLQRDMSKYLDKTIPAAKSLAERASAGGSDTARLSNAASDFRDALVAFQTGMTDLINTIKGYDFQAAAERYHKMLRRYSMVDRATAYCIKSMVTRRRVNGRRVLVLPTDHTQFLNVDGVEVGKPLGPHAPAPSPETMEKALATIIPEVEQQEKTRIPPKIIAYAYKNESGLQHAINRGRLKNLPQCGTDFDNGYDPFHVKRDVLKKDSTRRGSFDECVTSPSRGFVISRGWGFTQLTPPGVDPKVEYGYFLVSDDGSLEDHSQDTTRHIRTRRGLPVIEGNEDYIPAYIASTAGSLHAGIKLFALKFKSTTTKRGCTFTPEHDCDNCLSRFQESDVTFKPQARASLMSVEAYRRIRDGRQKGAGGIPEGAPQPPSPSGSSNEPEESPGEDERLDWPCAWPTARMYYAGISVEGFNYVRQSIRFARLNKGLSSPEPKKKGTK</sequence>
<evidence type="ECO:0000313" key="2">
    <source>
        <dbReference type="EMBL" id="WXB02127.1"/>
    </source>
</evidence>
<proteinExistence type="predicted"/>
<name>A0ABZ2L0K6_9BACT</name>
<keyword evidence="3" id="KW-1185">Reference proteome</keyword>
<feature type="region of interest" description="Disordered" evidence="1">
    <location>
        <begin position="594"/>
        <end position="628"/>
    </location>
</feature>